<keyword evidence="2" id="KW-1185">Reference proteome</keyword>
<name>F5RC45_METUF</name>
<gene>
    <name evidence="1" type="ORF">METUNv1_01686</name>
</gene>
<proteinExistence type="predicted"/>
<dbReference type="STRING" id="1000565.METUNv1_01686"/>
<evidence type="ECO:0000313" key="2">
    <source>
        <dbReference type="Proteomes" id="UP000005019"/>
    </source>
</evidence>
<sequence length="125" mass="14036">MSKPPKVTTRRADPLQDFYIDRDGHEYSVARLIDDARDLPVFDVPVAAIDLSGEIWSGSNMLELSFHIKKVIDADLNHPILLDWHGAIADGRHRVLKAIVTGQRTIKARRIQWKVTPCRKAGDGA</sequence>
<dbReference type="Proteomes" id="UP000005019">
    <property type="component" value="Unassembled WGS sequence"/>
</dbReference>
<comment type="caution">
    <text evidence="1">The sequence shown here is derived from an EMBL/GenBank/DDBJ whole genome shotgun (WGS) entry which is preliminary data.</text>
</comment>
<organism evidence="1 2">
    <name type="scientific">Methyloversatilis universalis (strain ATCC BAA-1314 / DSM 25237 / JCM 13912 / CCUG 52030 / FAM5)</name>
    <dbReference type="NCBI Taxonomy" id="1000565"/>
    <lineage>
        <taxon>Bacteria</taxon>
        <taxon>Pseudomonadati</taxon>
        <taxon>Pseudomonadota</taxon>
        <taxon>Betaproteobacteria</taxon>
        <taxon>Nitrosomonadales</taxon>
        <taxon>Sterolibacteriaceae</taxon>
        <taxon>Methyloversatilis</taxon>
    </lineage>
</organism>
<dbReference type="EMBL" id="AFHG01000044">
    <property type="protein sequence ID" value="EGK71908.1"/>
    <property type="molecule type" value="Genomic_DNA"/>
</dbReference>
<dbReference type="OrthoDB" id="7856828at2"/>
<evidence type="ECO:0008006" key="3">
    <source>
        <dbReference type="Google" id="ProtNLM"/>
    </source>
</evidence>
<dbReference type="RefSeq" id="WP_008060698.1">
    <property type="nucleotide sequence ID" value="NZ_AFHG01000044.1"/>
</dbReference>
<reference evidence="1 2" key="1">
    <citation type="journal article" date="2011" name="J. Bacteriol.">
        <title>Genome sequence of Methyloversatilis universalis FAM5T, a methylotrophic representative of the order Rhodocyclales.</title>
        <authorList>
            <person name="Kittichotirat W."/>
            <person name="Good N.M."/>
            <person name="Hall R."/>
            <person name="Bringel F."/>
            <person name="Lajus A."/>
            <person name="Medigue C."/>
            <person name="Smalley N.E."/>
            <person name="Beck D."/>
            <person name="Bumgarner R."/>
            <person name="Vuilleumier S."/>
            <person name="Kalyuzhnaya M.G."/>
        </authorList>
    </citation>
    <scope>NUCLEOTIDE SEQUENCE [LARGE SCALE GENOMIC DNA]</scope>
    <source>
        <strain evidence="2">ATCC BAA-1314 / JCM 13912 / FAM5</strain>
    </source>
</reference>
<accession>F5RC45</accession>
<dbReference type="AlphaFoldDB" id="F5RC45"/>
<protein>
    <recommendedName>
        <fullName evidence="3">ParB/Sulfiredoxin domain-containing protein</fullName>
    </recommendedName>
</protein>
<evidence type="ECO:0000313" key="1">
    <source>
        <dbReference type="EMBL" id="EGK71908.1"/>
    </source>
</evidence>